<dbReference type="Proteomes" id="UP000199622">
    <property type="component" value="Unassembled WGS sequence"/>
</dbReference>
<gene>
    <name evidence="3" type="ORF">SAMN04489727_1433</name>
</gene>
<organism evidence="3 4">
    <name type="scientific">Amycolatopsis tolypomycina</name>
    <dbReference type="NCBI Taxonomy" id="208445"/>
    <lineage>
        <taxon>Bacteria</taxon>
        <taxon>Bacillati</taxon>
        <taxon>Actinomycetota</taxon>
        <taxon>Actinomycetes</taxon>
        <taxon>Pseudonocardiales</taxon>
        <taxon>Pseudonocardiaceae</taxon>
        <taxon>Amycolatopsis</taxon>
    </lineage>
</organism>
<dbReference type="SUPFAM" id="SSF143456">
    <property type="entry name" value="VC0467-like"/>
    <property type="match status" value="1"/>
</dbReference>
<dbReference type="PANTHER" id="PTHR30327:SF1">
    <property type="entry name" value="UPF0301 PROTEIN YQGE"/>
    <property type="match status" value="1"/>
</dbReference>
<dbReference type="PANTHER" id="PTHR30327">
    <property type="entry name" value="UNCHARACTERIZED PROTEIN YQGE"/>
    <property type="match status" value="1"/>
</dbReference>
<accession>A0A1H4J298</accession>
<evidence type="ECO:0000313" key="4">
    <source>
        <dbReference type="Proteomes" id="UP000199622"/>
    </source>
</evidence>
<dbReference type="HAMAP" id="MF_00758">
    <property type="entry name" value="UPF0301"/>
    <property type="match status" value="1"/>
</dbReference>
<proteinExistence type="inferred from homology"/>
<comment type="similarity">
    <text evidence="1 2">Belongs to the UPF0301 (AlgH) family.</text>
</comment>
<sequence length="223" mass="23602">MSPGDTECAGHMFQTRLVGRLFPSRVWGGIMGGVPADAEVEPGTLLVAAPTMVDPNFRRTVVFVIDHREEGTLGVVLNRPSDVAVNDVLPNWGGHVAEPQAVFVGGPVEKKTALCLAALRTGETAASVPGVIAVRGPVALVDLDTDPEVLVPKVRGVRVFAGYAGWDSGQLAGEIERDDWVIVPALPSDILASPDGDLWSQVLRRQGIPLALLATHPGDLQRN</sequence>
<reference evidence="4" key="1">
    <citation type="submission" date="2016-10" db="EMBL/GenBank/DDBJ databases">
        <authorList>
            <person name="Varghese N."/>
            <person name="Submissions S."/>
        </authorList>
    </citation>
    <scope>NUCLEOTIDE SEQUENCE [LARGE SCALE GENOMIC DNA]</scope>
    <source>
        <strain evidence="4">DSM 44544</strain>
    </source>
</reference>
<dbReference type="NCBIfam" id="NF001270">
    <property type="entry name" value="PRK00228.2-2"/>
    <property type="match status" value="1"/>
</dbReference>
<dbReference type="Pfam" id="PF02622">
    <property type="entry name" value="DUF179"/>
    <property type="match status" value="1"/>
</dbReference>
<dbReference type="EMBL" id="FNSO01000003">
    <property type="protein sequence ID" value="SEB40347.1"/>
    <property type="molecule type" value="Genomic_DNA"/>
</dbReference>
<evidence type="ECO:0000313" key="3">
    <source>
        <dbReference type="EMBL" id="SEB40347.1"/>
    </source>
</evidence>
<protein>
    <recommendedName>
        <fullName evidence="2">UPF0301 protein SAMN04489727_1433</fullName>
    </recommendedName>
</protein>
<evidence type="ECO:0000256" key="1">
    <source>
        <dbReference type="ARBA" id="ARBA00009600"/>
    </source>
</evidence>
<dbReference type="STRING" id="208445.SAMN04489727_1433"/>
<dbReference type="Gene3D" id="3.40.1740.10">
    <property type="entry name" value="VC0467-like"/>
    <property type="match status" value="1"/>
</dbReference>
<name>A0A1H4J298_9PSEU</name>
<dbReference type="AlphaFoldDB" id="A0A1H4J298"/>
<dbReference type="NCBIfam" id="NF001272">
    <property type="entry name" value="PRK00228.2-4"/>
    <property type="match status" value="1"/>
</dbReference>
<dbReference type="InterPro" id="IPR003774">
    <property type="entry name" value="AlgH-like"/>
</dbReference>
<keyword evidence="4" id="KW-1185">Reference proteome</keyword>
<dbReference type="GO" id="GO:0005829">
    <property type="term" value="C:cytosol"/>
    <property type="evidence" value="ECO:0007669"/>
    <property type="project" value="TreeGrafter"/>
</dbReference>
<evidence type="ECO:0000256" key="2">
    <source>
        <dbReference type="HAMAP-Rule" id="MF_00758"/>
    </source>
</evidence>